<dbReference type="PANTHER" id="PTHR43773">
    <property type="entry name" value="MAGNESIUM TRANSPORTER MGTE"/>
    <property type="match status" value="1"/>
</dbReference>
<dbReference type="PROSITE" id="PS51371">
    <property type="entry name" value="CBS"/>
    <property type="match status" value="1"/>
</dbReference>
<dbReference type="Pfam" id="PF00571">
    <property type="entry name" value="CBS"/>
    <property type="match status" value="1"/>
</dbReference>
<sequence length="462" mass="50442">MESQGTAEDFADAPGQDDLLTPAFVDAVADALEREEIDAARTLTLELRAADLADLIEFLRPELRIALIKALGSDLPAEMFSELQEPIRDELVKEMPVDQLAEVVGELDSDDAVYLLEDLEESEQIEILSKVNRIDRARVRRSLDYPEDTAGRLMQADFVAVPPFWSVGQTIDYMREAHELPDSFSELYVIDPAFHLMGTVPLSFLLRSRRPKLISEITNTDVHTFSALQDQEEVARDFERYNLLSAPVVDEDRRLVGVITADDVVEVIQEEAGEDIFRLAGVADEAITENFVQIAGSRFTWLFVNLLTAILASIVIGLFDATIEQRVALAILMPIVASMGGNAGTQTMTVAVRALAMKDITAVNTMRVVGRELLVGLINGLLFAVLLAGAVLIWFGSGEIGVIIAVAMIVNMFVAALSGILVPIVLDKLGIDPAVASSVFVTTVTDVVGFFAFLGLAALWFS</sequence>
<dbReference type="EMBL" id="QXDF01000001">
    <property type="protein sequence ID" value="RIA55162.1"/>
    <property type="molecule type" value="Genomic_DNA"/>
</dbReference>
<evidence type="ECO:0000256" key="7">
    <source>
        <dbReference type="ARBA" id="ARBA00023136"/>
    </source>
</evidence>
<dbReference type="CDD" id="cd04606">
    <property type="entry name" value="CBS_pair_Mg_transporter"/>
    <property type="match status" value="1"/>
</dbReference>
<evidence type="ECO:0000256" key="1">
    <source>
        <dbReference type="ARBA" id="ARBA00004141"/>
    </source>
</evidence>
<evidence type="ECO:0000256" key="4">
    <source>
        <dbReference type="ARBA" id="ARBA00022692"/>
    </source>
</evidence>
<dbReference type="RefSeq" id="WP_245410314.1">
    <property type="nucleotide sequence ID" value="NZ_QXDF01000001.1"/>
</dbReference>
<feature type="transmembrane region" description="Helical" evidence="9">
    <location>
        <begin position="331"/>
        <end position="352"/>
    </location>
</feature>
<dbReference type="GO" id="GO:0005886">
    <property type="term" value="C:plasma membrane"/>
    <property type="evidence" value="ECO:0007669"/>
    <property type="project" value="UniProtKB-SubCell"/>
</dbReference>
<dbReference type="AlphaFoldDB" id="A0A397Q1X0"/>
<dbReference type="Pfam" id="PF03448">
    <property type="entry name" value="MgtE_N"/>
    <property type="match status" value="1"/>
</dbReference>
<accession>A0A397Q1X0</accession>
<dbReference type="InterPro" id="IPR000644">
    <property type="entry name" value="CBS_dom"/>
</dbReference>
<keyword evidence="7 9" id="KW-0472">Membrane</keyword>
<gene>
    <name evidence="11" type="ORF">BXY53_0215</name>
</gene>
<dbReference type="PANTHER" id="PTHR43773:SF1">
    <property type="entry name" value="MAGNESIUM TRANSPORTER MGTE"/>
    <property type="match status" value="1"/>
</dbReference>
<protein>
    <recommendedName>
        <fullName evidence="9">Magnesium transporter MgtE</fullName>
    </recommendedName>
</protein>
<dbReference type="NCBIfam" id="TIGR00400">
    <property type="entry name" value="mgtE"/>
    <property type="match status" value="1"/>
</dbReference>
<evidence type="ECO:0000313" key="12">
    <source>
        <dbReference type="Proteomes" id="UP000266273"/>
    </source>
</evidence>
<feature type="transmembrane region" description="Helical" evidence="9">
    <location>
        <begin position="402"/>
        <end position="426"/>
    </location>
</feature>
<dbReference type="SUPFAM" id="SSF161093">
    <property type="entry name" value="MgtE membrane domain-like"/>
    <property type="match status" value="1"/>
</dbReference>
<dbReference type="InterPro" id="IPR038076">
    <property type="entry name" value="MgtE_N_sf"/>
</dbReference>
<feature type="transmembrane region" description="Helical" evidence="9">
    <location>
        <begin position="299"/>
        <end position="319"/>
    </location>
</feature>
<keyword evidence="4 9" id="KW-0812">Transmembrane</keyword>
<dbReference type="Gene3D" id="3.10.580.10">
    <property type="entry name" value="CBS-domain"/>
    <property type="match status" value="1"/>
</dbReference>
<evidence type="ECO:0000259" key="10">
    <source>
        <dbReference type="PROSITE" id="PS51371"/>
    </source>
</evidence>
<feature type="transmembrane region" description="Helical" evidence="9">
    <location>
        <begin position="438"/>
        <end position="461"/>
    </location>
</feature>
<evidence type="ECO:0000256" key="5">
    <source>
        <dbReference type="ARBA" id="ARBA00022842"/>
    </source>
</evidence>
<dbReference type="Gene3D" id="1.10.357.20">
    <property type="entry name" value="SLC41 divalent cation transporters, integral membrane domain"/>
    <property type="match status" value="1"/>
</dbReference>
<keyword evidence="5 9" id="KW-0460">Magnesium</keyword>
<dbReference type="SUPFAM" id="SSF158791">
    <property type="entry name" value="MgtE N-terminal domain-like"/>
    <property type="match status" value="1"/>
</dbReference>
<evidence type="ECO:0000313" key="11">
    <source>
        <dbReference type="EMBL" id="RIA55162.1"/>
    </source>
</evidence>
<evidence type="ECO:0000256" key="6">
    <source>
        <dbReference type="ARBA" id="ARBA00022989"/>
    </source>
</evidence>
<dbReference type="InterPro" id="IPR006669">
    <property type="entry name" value="MgtE_transporter"/>
</dbReference>
<comment type="caution">
    <text evidence="11">The sequence shown here is derived from an EMBL/GenBank/DDBJ whole genome shotgun (WGS) entry which is preliminary data.</text>
</comment>
<keyword evidence="8" id="KW-0129">CBS domain</keyword>
<organism evidence="11 12">
    <name type="scientific">Dichotomicrobium thermohalophilum</name>
    <dbReference type="NCBI Taxonomy" id="933063"/>
    <lineage>
        <taxon>Bacteria</taxon>
        <taxon>Pseudomonadati</taxon>
        <taxon>Pseudomonadota</taxon>
        <taxon>Alphaproteobacteria</taxon>
        <taxon>Hyphomicrobiales</taxon>
        <taxon>Hyphomicrobiaceae</taxon>
        <taxon>Dichotomicrobium</taxon>
    </lineage>
</organism>
<feature type="transmembrane region" description="Helical" evidence="9">
    <location>
        <begin position="373"/>
        <end position="396"/>
    </location>
</feature>
<comment type="function">
    <text evidence="9">Acts as a magnesium transporter.</text>
</comment>
<proteinExistence type="inferred from homology"/>
<dbReference type="SMART" id="SM00924">
    <property type="entry name" value="MgtE_N"/>
    <property type="match status" value="1"/>
</dbReference>
<dbReference type="InterPro" id="IPR046342">
    <property type="entry name" value="CBS_dom_sf"/>
</dbReference>
<evidence type="ECO:0000256" key="2">
    <source>
        <dbReference type="ARBA" id="ARBA00009749"/>
    </source>
</evidence>
<keyword evidence="6 9" id="KW-1133">Transmembrane helix</keyword>
<keyword evidence="12" id="KW-1185">Reference proteome</keyword>
<comment type="similarity">
    <text evidence="2 9">Belongs to the SLC41A transporter family.</text>
</comment>
<dbReference type="Proteomes" id="UP000266273">
    <property type="component" value="Unassembled WGS sequence"/>
</dbReference>
<dbReference type="GO" id="GO:0046872">
    <property type="term" value="F:metal ion binding"/>
    <property type="evidence" value="ECO:0007669"/>
    <property type="project" value="UniProtKB-KW"/>
</dbReference>
<evidence type="ECO:0000256" key="3">
    <source>
        <dbReference type="ARBA" id="ARBA00022448"/>
    </source>
</evidence>
<evidence type="ECO:0000256" key="8">
    <source>
        <dbReference type="PROSITE-ProRule" id="PRU00703"/>
    </source>
</evidence>
<keyword evidence="3 9" id="KW-0813">Transport</keyword>
<keyword evidence="9" id="KW-1003">Cell membrane</keyword>
<evidence type="ECO:0000256" key="9">
    <source>
        <dbReference type="RuleBase" id="RU362011"/>
    </source>
</evidence>
<dbReference type="InterPro" id="IPR036739">
    <property type="entry name" value="SLC41_membr_dom_sf"/>
</dbReference>
<dbReference type="SMART" id="SM00116">
    <property type="entry name" value="CBS"/>
    <property type="match status" value="2"/>
</dbReference>
<dbReference type="Pfam" id="PF01769">
    <property type="entry name" value="MgtE"/>
    <property type="match status" value="1"/>
</dbReference>
<comment type="subcellular location">
    <subcellularLocation>
        <location evidence="9">Cell membrane</location>
        <topology evidence="9">Multi-pass membrane protein</topology>
    </subcellularLocation>
    <subcellularLocation>
        <location evidence="1">Membrane</location>
        <topology evidence="1">Multi-pass membrane protein</topology>
    </subcellularLocation>
</comment>
<dbReference type="GO" id="GO:0015095">
    <property type="term" value="F:magnesium ion transmembrane transporter activity"/>
    <property type="evidence" value="ECO:0007669"/>
    <property type="project" value="UniProtKB-UniRule"/>
</dbReference>
<feature type="domain" description="CBS" evidence="10">
    <location>
        <begin position="217"/>
        <end position="276"/>
    </location>
</feature>
<dbReference type="SUPFAM" id="SSF54631">
    <property type="entry name" value="CBS-domain pair"/>
    <property type="match status" value="1"/>
</dbReference>
<reference evidence="11 12" key="1">
    <citation type="submission" date="2018-08" db="EMBL/GenBank/DDBJ databases">
        <title>Genomic Encyclopedia of Archaeal and Bacterial Type Strains, Phase II (KMG-II): from individual species to whole genera.</title>
        <authorList>
            <person name="Goeker M."/>
        </authorList>
    </citation>
    <scope>NUCLEOTIDE SEQUENCE [LARGE SCALE GENOMIC DNA]</scope>
    <source>
        <strain evidence="11 12">DSM 5002</strain>
    </source>
</reference>
<dbReference type="Gene3D" id="1.25.60.10">
    <property type="entry name" value="MgtE N-terminal domain-like"/>
    <property type="match status" value="1"/>
</dbReference>
<dbReference type="InterPro" id="IPR006667">
    <property type="entry name" value="SLC41_membr_dom"/>
</dbReference>
<name>A0A397Q1X0_9HYPH</name>
<dbReference type="InterPro" id="IPR006668">
    <property type="entry name" value="Mg_transptr_MgtE_intracell_dom"/>
</dbReference>
<comment type="subunit">
    <text evidence="9">Homodimer.</text>
</comment>
<keyword evidence="9" id="KW-0479">Metal-binding</keyword>